<dbReference type="PANTHER" id="PTHR13069:SF21">
    <property type="entry name" value="ALKYLATED DNA REPAIR PROTEIN ALKB HOMOLOG 8"/>
    <property type="match status" value="1"/>
</dbReference>
<feature type="region of interest" description="Disordered" evidence="3">
    <location>
        <begin position="264"/>
        <end position="316"/>
    </location>
</feature>
<dbReference type="GO" id="GO:0002098">
    <property type="term" value="P:tRNA wobble uridine modification"/>
    <property type="evidence" value="ECO:0007669"/>
    <property type="project" value="TreeGrafter"/>
</dbReference>
<dbReference type="Proteomes" id="UP000030754">
    <property type="component" value="Unassembled WGS sequence"/>
</dbReference>
<dbReference type="GO" id="GO:0005737">
    <property type="term" value="C:cytoplasm"/>
    <property type="evidence" value="ECO:0007669"/>
    <property type="project" value="TreeGrafter"/>
</dbReference>
<feature type="compositionally biased region" description="Basic and acidic residues" evidence="3">
    <location>
        <begin position="27"/>
        <end position="39"/>
    </location>
</feature>
<dbReference type="GO" id="GO:0030488">
    <property type="term" value="P:tRNA methylation"/>
    <property type="evidence" value="ECO:0007669"/>
    <property type="project" value="TreeGrafter"/>
</dbReference>
<evidence type="ECO:0000256" key="1">
    <source>
        <dbReference type="ARBA" id="ARBA00022603"/>
    </source>
</evidence>
<feature type="compositionally biased region" description="Low complexity" evidence="3">
    <location>
        <begin position="8"/>
        <end position="24"/>
    </location>
</feature>
<protein>
    <submittedName>
        <fullName evidence="5">tRNA (Uracil-5-)-methyltransferase TRM9, related</fullName>
    </submittedName>
</protein>
<dbReference type="SUPFAM" id="SSF53335">
    <property type="entry name" value="S-adenosyl-L-methionine-dependent methyltransferases"/>
    <property type="match status" value="1"/>
</dbReference>
<keyword evidence="1 5" id="KW-0489">Methyltransferase</keyword>
<dbReference type="InterPro" id="IPR013216">
    <property type="entry name" value="Methyltransf_11"/>
</dbReference>
<dbReference type="OrthoDB" id="271595at2759"/>
<evidence type="ECO:0000313" key="5">
    <source>
        <dbReference type="EMBL" id="CDJ62174.1"/>
    </source>
</evidence>
<dbReference type="GO" id="GO:0008757">
    <property type="term" value="F:S-adenosylmethionine-dependent methyltransferase activity"/>
    <property type="evidence" value="ECO:0007669"/>
    <property type="project" value="InterPro"/>
</dbReference>
<dbReference type="GO" id="GO:0106335">
    <property type="term" value="F:tRNA (5-carboxymethyluridine(34)-5-O)-methyltransferase activity"/>
    <property type="evidence" value="ECO:0007669"/>
    <property type="project" value="TreeGrafter"/>
</dbReference>
<keyword evidence="2 5" id="KW-0808">Transferase</keyword>
<proteinExistence type="predicted"/>
<reference evidence="5" key="1">
    <citation type="submission" date="2013-10" db="EMBL/GenBank/DDBJ databases">
        <title>Genomic analysis of the causative agents of coccidiosis in chickens.</title>
        <authorList>
            <person name="Reid A.J."/>
            <person name="Blake D."/>
            <person name="Billington K."/>
            <person name="Browne H."/>
            <person name="Dunn M."/>
            <person name="Hung S."/>
            <person name="Kawahara F."/>
            <person name="Miranda-Saavedra D."/>
            <person name="Mourier T."/>
            <person name="Nagra H."/>
            <person name="Otto T.D."/>
            <person name="Rawlings N."/>
            <person name="Sanchez A."/>
            <person name="Sanders M."/>
            <person name="Subramaniam C."/>
            <person name="Tay Y."/>
            <person name="Dear P."/>
            <person name="Doerig C."/>
            <person name="Gruber A."/>
            <person name="Parkinson J."/>
            <person name="Shirley M."/>
            <person name="Wan K.L."/>
            <person name="Berriman M."/>
            <person name="Tomley F."/>
            <person name="Pain A."/>
        </authorList>
    </citation>
    <scope>NUCLEOTIDE SEQUENCE [LARGE SCALE GENOMIC DNA]</scope>
    <source>
        <strain evidence="5">Houghton</strain>
    </source>
</reference>
<dbReference type="EMBL" id="HG722370">
    <property type="protein sequence ID" value="CDJ62174.1"/>
    <property type="molecule type" value="Genomic_DNA"/>
</dbReference>
<name>U6MIA3_9EIME</name>
<reference evidence="5" key="2">
    <citation type="submission" date="2013-10" db="EMBL/GenBank/DDBJ databases">
        <authorList>
            <person name="Aslett M."/>
        </authorList>
    </citation>
    <scope>NUCLEOTIDE SEQUENCE [LARGE SCALE GENOMIC DNA]</scope>
    <source>
        <strain evidence="5">Houghton</strain>
    </source>
</reference>
<feature type="compositionally biased region" description="Basic residues" evidence="3">
    <location>
        <begin position="40"/>
        <end position="58"/>
    </location>
</feature>
<dbReference type="InterPro" id="IPR029063">
    <property type="entry name" value="SAM-dependent_MTases_sf"/>
</dbReference>
<evidence type="ECO:0000256" key="3">
    <source>
        <dbReference type="SAM" id="MobiDB-lite"/>
    </source>
</evidence>
<dbReference type="GO" id="GO:0005634">
    <property type="term" value="C:nucleus"/>
    <property type="evidence" value="ECO:0007669"/>
    <property type="project" value="TreeGrafter"/>
</dbReference>
<dbReference type="GO" id="GO:0000049">
    <property type="term" value="F:tRNA binding"/>
    <property type="evidence" value="ECO:0007669"/>
    <property type="project" value="TreeGrafter"/>
</dbReference>
<keyword evidence="6" id="KW-1185">Reference proteome</keyword>
<feature type="domain" description="Methyltransferase type 11" evidence="4">
    <location>
        <begin position="147"/>
        <end position="230"/>
    </location>
</feature>
<accession>U6MIA3</accession>
<dbReference type="GeneID" id="25471192"/>
<evidence type="ECO:0000259" key="4">
    <source>
        <dbReference type="Pfam" id="PF08241"/>
    </source>
</evidence>
<dbReference type="AlphaFoldDB" id="U6MIA3"/>
<evidence type="ECO:0000313" key="6">
    <source>
        <dbReference type="Proteomes" id="UP000030754"/>
    </source>
</evidence>
<feature type="region of interest" description="Disordered" evidence="3">
    <location>
        <begin position="1"/>
        <end position="62"/>
    </location>
</feature>
<sequence>MNSRNAIQQQQAEQSQQKPQQEQQEQGEEHQQKIQQEKRERRRQQQQRRRQQLQKCRRRPESVPVPSALLGAAFERQHVDSVYAKIAPHFNHTRNRPWPKVAAFIESLPPDALLLDVGCGNGKYLHCRPSICQIDSSSGSNSTNCFSPYSSLSIGLDRSKELLRCASEAAEGSLRTRLVQADCLHTPIRDEVADGVICIAVLHHLTTEERRLQALRELARITRCGGRILIYVWALEHESGSVGERKFPSQDVLVPWVYQKHHERARERSEGVGGCQGKTDAGRPGGADKTDAGGPGGADKTDAGGPVGAESSAVPPLDDEDTVYRFYRVFTREELLGLCAKEKRVRVLDCYNDTNNWAVVLEKCSDQ</sequence>
<organism evidence="5 6">
    <name type="scientific">Eimeria necatrix</name>
    <dbReference type="NCBI Taxonomy" id="51315"/>
    <lineage>
        <taxon>Eukaryota</taxon>
        <taxon>Sar</taxon>
        <taxon>Alveolata</taxon>
        <taxon>Apicomplexa</taxon>
        <taxon>Conoidasida</taxon>
        <taxon>Coccidia</taxon>
        <taxon>Eucoccidiorida</taxon>
        <taxon>Eimeriorina</taxon>
        <taxon>Eimeriidae</taxon>
        <taxon>Eimeria</taxon>
    </lineage>
</organism>
<dbReference type="InterPro" id="IPR051422">
    <property type="entry name" value="AlkB_tRNA_MeTrf/Diox"/>
</dbReference>
<dbReference type="Pfam" id="PF08241">
    <property type="entry name" value="Methyltransf_11"/>
    <property type="match status" value="1"/>
</dbReference>
<dbReference type="PANTHER" id="PTHR13069">
    <property type="entry name" value="ALKYLATED DNA REPAIR PROTEIN ALKB HOMOLOG 8"/>
    <property type="match status" value="1"/>
</dbReference>
<dbReference type="VEuPathDB" id="ToxoDB:ENH_00010070"/>
<dbReference type="Gene3D" id="3.40.50.150">
    <property type="entry name" value="Vaccinia Virus protein VP39"/>
    <property type="match status" value="1"/>
</dbReference>
<dbReference type="CDD" id="cd02440">
    <property type="entry name" value="AdoMet_MTases"/>
    <property type="match status" value="1"/>
</dbReference>
<gene>
    <name evidence="5" type="ORF">ENH_00010070</name>
</gene>
<dbReference type="RefSeq" id="XP_013439536.1">
    <property type="nucleotide sequence ID" value="XM_013584082.1"/>
</dbReference>
<evidence type="ECO:0000256" key="2">
    <source>
        <dbReference type="ARBA" id="ARBA00022679"/>
    </source>
</evidence>